<comment type="similarity">
    <text evidence="1">Belongs to the virb1 family.</text>
</comment>
<evidence type="ECO:0000259" key="2">
    <source>
        <dbReference type="Pfam" id="PF01464"/>
    </source>
</evidence>
<dbReference type="RefSeq" id="WP_160619538.1">
    <property type="nucleotide sequence ID" value="NZ_CP047653.1"/>
</dbReference>
<accession>A0A6P1NNQ0</accession>
<dbReference type="SUPFAM" id="SSF53955">
    <property type="entry name" value="Lysozyme-like"/>
    <property type="match status" value="1"/>
</dbReference>
<geneLocation type="plasmid" evidence="3 4">
    <name>unnamed1</name>
</geneLocation>
<evidence type="ECO:0000313" key="4">
    <source>
        <dbReference type="Proteomes" id="UP000463975"/>
    </source>
</evidence>
<dbReference type="EMBL" id="CP047653">
    <property type="protein sequence ID" value="QHI96481.1"/>
    <property type="molecule type" value="Genomic_DNA"/>
</dbReference>
<evidence type="ECO:0000313" key="3">
    <source>
        <dbReference type="EMBL" id="QHI96481.1"/>
    </source>
</evidence>
<dbReference type="Pfam" id="PF01464">
    <property type="entry name" value="SLT"/>
    <property type="match status" value="1"/>
</dbReference>
<sequence length="282" mass="31572">MHGLKTLHIFACHKAGLTILLIGLLYQNSWGKSAESDRCILATTQVERALHLPDGFLSAMSRVETGRPDTDGTLSPWPWTINAAGVGYHYHSLREAIEAVEDFQKKGVRSIDVGCMQVNIMHHPDAFSSLEMAFDPYQNALYAGQFLKQMFEKKGSWPRAAAAYHSQTPGIGEPYLWRVIEEWAIPQDGRQIKTPNIASHHPLFARNPSQNMKRDITKGIRVASKAPHVPLKQFRPFRGFQHFSEPPPTHNRINNAPKGRSLASYRAAPVRIATTLPQAASY</sequence>
<feature type="domain" description="Transglycosylase SLT" evidence="2">
    <location>
        <begin position="109"/>
        <end position="166"/>
    </location>
</feature>
<name>A0A6P1NNQ0_9PROT</name>
<dbReference type="AlphaFoldDB" id="A0A6P1NNQ0"/>
<proteinExistence type="inferred from homology"/>
<organism evidence="3 4">
    <name type="scientific">Aristophania vespae</name>
    <dbReference type="NCBI Taxonomy" id="2697033"/>
    <lineage>
        <taxon>Bacteria</taxon>
        <taxon>Pseudomonadati</taxon>
        <taxon>Pseudomonadota</taxon>
        <taxon>Alphaproteobacteria</taxon>
        <taxon>Acetobacterales</taxon>
        <taxon>Acetobacteraceae</taxon>
        <taxon>Aristophania</taxon>
    </lineage>
</organism>
<gene>
    <name evidence="3" type="ORF">GT348_08975</name>
</gene>
<keyword evidence="3" id="KW-0614">Plasmid</keyword>
<protein>
    <submittedName>
        <fullName evidence="3">Transglycosylase SLT domain-containing protein</fullName>
    </submittedName>
</protein>
<dbReference type="KEGG" id="bomb:GT348_08975"/>
<dbReference type="InterPro" id="IPR023346">
    <property type="entry name" value="Lysozyme-like_dom_sf"/>
</dbReference>
<reference evidence="3 4" key="1">
    <citation type="submission" date="2020-01" db="EMBL/GenBank/DDBJ databases">
        <title>Genome sequencing of strain KACC 21507.</title>
        <authorList>
            <person name="Heo J."/>
            <person name="Kim S.-J."/>
            <person name="Kim J.-S."/>
            <person name="Hong S.-B."/>
            <person name="Kwon S.-W."/>
        </authorList>
    </citation>
    <scope>NUCLEOTIDE SEQUENCE [LARGE SCALE GENOMIC DNA]</scope>
    <source>
        <strain evidence="3 4">KACC 21507</strain>
        <plasmid evidence="3 4">unnamed1</plasmid>
    </source>
</reference>
<dbReference type="InterPro" id="IPR008258">
    <property type="entry name" value="Transglycosylase_SLT_dom_1"/>
</dbReference>
<keyword evidence="4" id="KW-1185">Reference proteome</keyword>
<dbReference type="Proteomes" id="UP000463975">
    <property type="component" value="Plasmid unnamed1"/>
</dbReference>
<evidence type="ECO:0000256" key="1">
    <source>
        <dbReference type="ARBA" id="ARBA00009387"/>
    </source>
</evidence>